<protein>
    <submittedName>
        <fullName evidence="1">Uncharacterized protein</fullName>
    </submittedName>
</protein>
<name>A0A4R6J8Q9_9ACTN</name>
<accession>A0A4R6J8Q9</accession>
<keyword evidence="2" id="KW-1185">Reference proteome</keyword>
<gene>
    <name evidence="1" type="ORF">C8E87_7287</name>
</gene>
<reference evidence="1 2" key="1">
    <citation type="submission" date="2019-03" db="EMBL/GenBank/DDBJ databases">
        <title>Sequencing the genomes of 1000 actinobacteria strains.</title>
        <authorList>
            <person name="Klenk H.-P."/>
        </authorList>
    </citation>
    <scope>NUCLEOTIDE SEQUENCE [LARGE SCALE GENOMIC DNA]</scope>
    <source>
        <strain evidence="1 2">DSM 43805</strain>
    </source>
</reference>
<organism evidence="1 2">
    <name type="scientific">Paractinoplanes brasiliensis</name>
    <dbReference type="NCBI Taxonomy" id="52695"/>
    <lineage>
        <taxon>Bacteria</taxon>
        <taxon>Bacillati</taxon>
        <taxon>Actinomycetota</taxon>
        <taxon>Actinomycetes</taxon>
        <taxon>Micromonosporales</taxon>
        <taxon>Micromonosporaceae</taxon>
        <taxon>Paractinoplanes</taxon>
    </lineage>
</organism>
<proteinExistence type="predicted"/>
<sequence length="71" mass="7983">MWCRPKARVLTPLPHDADARRYGSRLSVRDCPTRHDADARRYGSRLSMRDCPTATTARLVSPPSFPTNLAS</sequence>
<evidence type="ECO:0000313" key="2">
    <source>
        <dbReference type="Proteomes" id="UP000294901"/>
    </source>
</evidence>
<dbReference type="EMBL" id="SNWR01000002">
    <property type="protein sequence ID" value="TDO31852.1"/>
    <property type="molecule type" value="Genomic_DNA"/>
</dbReference>
<comment type="caution">
    <text evidence="1">The sequence shown here is derived from an EMBL/GenBank/DDBJ whole genome shotgun (WGS) entry which is preliminary data.</text>
</comment>
<dbReference type="Proteomes" id="UP000294901">
    <property type="component" value="Unassembled WGS sequence"/>
</dbReference>
<dbReference type="AlphaFoldDB" id="A0A4R6J8Q9"/>
<evidence type="ECO:0000313" key="1">
    <source>
        <dbReference type="EMBL" id="TDO31852.1"/>
    </source>
</evidence>